<sequence length="768" mass="89018">MNDYNHPSSTIYTQSSSYFTNPNMASMPATLSWQHSVGNMVSNFIQPIESKLSRWFWQGINTLPQSHFSKDLTKVNYFDKYLWQGIFNERLESLKEQFAFEFTEQQKSLPIQNNVVLTKIDKVKDQIIADLPQDKLVLEDQLIYLQGIVGKYMLSPQLYEKGLDHLKQVVANNEQYIIIIEKARSGFRSELKKQPALLAECLQGDVLFLIQHHSESSQNSLTPTPLKKILSYYKPLMAHKSYVRHQNWLQECYNTQSLLPPPVIKRLVTTDTPSNERKEEKKTWNRSIRNLWKLLCEHAGKLITLGLATQVTVAQALETHVTQQHSRLRIGLANRSNLLDTLERVNRTFTNNTTLLDFKTLPTPMERWSSTLDNKSARETITFENKGYTNSTEIFTLPFNVSAGSEFDQYMVIKQELKQEILNQFDKINDDLLALIEIFSANVNTELLEAKSNQTMLFRVIRASFPFSQRQNCNVSKDKLVELQNTINDTLSNVNTPRDSNCELNTVNTSSCDELIQLIQCGVNHFKNGFLQATENKISLTSYTKLDNAYNDLHAQFQNMSDKIRQQVSQEYQQILNELIKDFQLLRRLLNSLKVELAQEIEGNCISEIGHGHIKTAVSKFQKLNDFGNGHLLHYIIDQAYTNYGQLNNFDNIINFIAQLPWFSDRVISYEALYDKMEKKSPKILIFVSQIEQAIGNQYMLKNEPIFVSRLNNLKSRAMIYFNNIIDAWTYKMWNNDAKEIMEFFAKYDCDTKKSILALVREREYASD</sequence>
<name>A0AAR5PXC9_DENPD</name>
<reference evidence="2" key="1">
    <citation type="journal article" date="2013" name="Genome Biol.">
        <title>Draft genome of the mountain pine beetle, Dendroctonus ponderosae Hopkins, a major forest pest.</title>
        <authorList>
            <person name="Keeling C.I."/>
            <person name="Yuen M.M."/>
            <person name="Liao N.Y."/>
            <person name="Docking T.R."/>
            <person name="Chan S.K."/>
            <person name="Taylor G.A."/>
            <person name="Palmquist D.L."/>
            <person name="Jackman S.D."/>
            <person name="Nguyen A."/>
            <person name="Li M."/>
            <person name="Henderson H."/>
            <person name="Janes J.K."/>
            <person name="Zhao Y."/>
            <person name="Pandoh P."/>
            <person name="Moore R."/>
            <person name="Sperling F.A."/>
            <person name="Huber D.P."/>
            <person name="Birol I."/>
            <person name="Jones S.J."/>
            <person name="Bohlmann J."/>
        </authorList>
    </citation>
    <scope>NUCLEOTIDE SEQUENCE</scope>
</reference>
<dbReference type="EnsemblMetazoa" id="XM_019910095.1">
    <property type="protein sequence ID" value="XP_019765654.1"/>
    <property type="gene ID" value="LOC109541276"/>
</dbReference>
<protein>
    <submittedName>
        <fullName evidence="1">Uncharacterized protein</fullName>
    </submittedName>
</protein>
<organism evidence="1 2">
    <name type="scientific">Dendroctonus ponderosae</name>
    <name type="common">Mountain pine beetle</name>
    <dbReference type="NCBI Taxonomy" id="77166"/>
    <lineage>
        <taxon>Eukaryota</taxon>
        <taxon>Metazoa</taxon>
        <taxon>Ecdysozoa</taxon>
        <taxon>Arthropoda</taxon>
        <taxon>Hexapoda</taxon>
        <taxon>Insecta</taxon>
        <taxon>Pterygota</taxon>
        <taxon>Neoptera</taxon>
        <taxon>Endopterygota</taxon>
        <taxon>Coleoptera</taxon>
        <taxon>Polyphaga</taxon>
        <taxon>Cucujiformia</taxon>
        <taxon>Curculionidae</taxon>
        <taxon>Scolytinae</taxon>
        <taxon>Dendroctonus</taxon>
    </lineage>
</organism>
<proteinExistence type="predicted"/>
<evidence type="ECO:0000313" key="2">
    <source>
        <dbReference type="Proteomes" id="UP000019118"/>
    </source>
</evidence>
<dbReference type="EnsemblMetazoa" id="XM_019910096.1">
    <property type="protein sequence ID" value="XP_019765655.1"/>
    <property type="gene ID" value="LOC109541276"/>
</dbReference>
<evidence type="ECO:0000313" key="1">
    <source>
        <dbReference type="EnsemblMetazoa" id="XP_019765654.1"/>
    </source>
</evidence>
<reference evidence="1" key="2">
    <citation type="submission" date="2024-08" db="UniProtKB">
        <authorList>
            <consortium name="EnsemblMetazoa"/>
        </authorList>
    </citation>
    <scope>IDENTIFICATION</scope>
</reference>
<dbReference type="Proteomes" id="UP000019118">
    <property type="component" value="Unassembled WGS sequence"/>
</dbReference>
<keyword evidence="2" id="KW-1185">Reference proteome</keyword>
<accession>A0AAR5PXC9</accession>
<dbReference type="AlphaFoldDB" id="A0AAR5PXC9"/>